<dbReference type="GO" id="GO:0016787">
    <property type="term" value="F:hydrolase activity"/>
    <property type="evidence" value="ECO:0007669"/>
    <property type="project" value="UniProtKB-KW"/>
</dbReference>
<evidence type="ECO:0000256" key="6">
    <source>
        <dbReference type="ARBA" id="ARBA00069357"/>
    </source>
</evidence>
<dbReference type="InterPro" id="IPR036412">
    <property type="entry name" value="HAD-like_sf"/>
</dbReference>
<dbReference type="SUPFAM" id="SSF56784">
    <property type="entry name" value="HAD-like"/>
    <property type="match status" value="1"/>
</dbReference>
<keyword evidence="4" id="KW-0460">Magnesium</keyword>
<dbReference type="PANTHER" id="PTHR12103">
    <property type="entry name" value="5'-NUCLEOTIDASE DOMAIN-CONTAINING"/>
    <property type="match status" value="1"/>
</dbReference>
<keyword evidence="5" id="KW-0007">Acetylation</keyword>
<evidence type="ECO:0000256" key="3">
    <source>
        <dbReference type="ARBA" id="ARBA00022801"/>
    </source>
</evidence>
<dbReference type="Ensembl" id="ENSSSCT00045030255.1">
    <property type="protein sequence ID" value="ENSSSCP00045020965.1"/>
    <property type="gene ID" value="ENSSSCG00045017514.1"/>
</dbReference>
<keyword evidence="3" id="KW-0378">Hydrolase</keyword>
<reference evidence="8" key="1">
    <citation type="submission" date="2025-08" db="UniProtKB">
        <authorList>
            <consortium name="Ensembl"/>
        </authorList>
    </citation>
    <scope>IDENTIFICATION</scope>
</reference>
<dbReference type="InterPro" id="IPR023214">
    <property type="entry name" value="HAD_sf"/>
</dbReference>
<organism evidence="8 9">
    <name type="scientific">Sus scrofa</name>
    <name type="common">Pig</name>
    <dbReference type="NCBI Taxonomy" id="9823"/>
    <lineage>
        <taxon>Eukaryota</taxon>
        <taxon>Metazoa</taxon>
        <taxon>Chordata</taxon>
        <taxon>Craniata</taxon>
        <taxon>Vertebrata</taxon>
        <taxon>Euteleostomi</taxon>
        <taxon>Mammalia</taxon>
        <taxon>Eutheria</taxon>
        <taxon>Laurasiatheria</taxon>
        <taxon>Artiodactyla</taxon>
        <taxon>Suina</taxon>
        <taxon>Suidae</taxon>
        <taxon>Sus</taxon>
    </lineage>
</organism>
<proteinExistence type="inferred from homology"/>
<keyword evidence="2" id="KW-0479">Metal-binding</keyword>
<name>A0A8D1HSX8_PIG</name>
<dbReference type="Pfam" id="PF05761">
    <property type="entry name" value="5_nucleotid"/>
    <property type="match status" value="2"/>
</dbReference>
<dbReference type="FunFam" id="3.40.50.1000:FF:000086">
    <property type="entry name" value="LD24878p"/>
    <property type="match status" value="1"/>
</dbReference>
<evidence type="ECO:0000256" key="5">
    <source>
        <dbReference type="ARBA" id="ARBA00022990"/>
    </source>
</evidence>
<dbReference type="AlphaFoldDB" id="A0A8D1HSX8"/>
<protein>
    <recommendedName>
        <fullName evidence="6">5'-nucleotidase domain-containing protein 1</fullName>
    </recommendedName>
</protein>
<feature type="region of interest" description="Disordered" evidence="7">
    <location>
        <begin position="315"/>
        <end position="335"/>
    </location>
</feature>
<evidence type="ECO:0000256" key="7">
    <source>
        <dbReference type="SAM" id="MobiDB-lite"/>
    </source>
</evidence>
<accession>A0A8D1HSX8</accession>
<evidence type="ECO:0000256" key="2">
    <source>
        <dbReference type="ARBA" id="ARBA00022723"/>
    </source>
</evidence>
<evidence type="ECO:0000313" key="9">
    <source>
        <dbReference type="Proteomes" id="UP000694728"/>
    </source>
</evidence>
<comment type="similarity">
    <text evidence="1">Belongs to the 5'(3')-deoxyribonucleotidase family.</text>
</comment>
<dbReference type="GO" id="GO:0046872">
    <property type="term" value="F:metal ion binding"/>
    <property type="evidence" value="ECO:0007669"/>
    <property type="project" value="UniProtKB-KW"/>
</dbReference>
<dbReference type="Proteomes" id="UP000694728">
    <property type="component" value="Unplaced"/>
</dbReference>
<dbReference type="Gene3D" id="3.40.50.1000">
    <property type="entry name" value="HAD superfamily/HAD-like"/>
    <property type="match status" value="1"/>
</dbReference>
<sequence length="430" mass="49274">MAQHFSLAACDVVGFDLDHTLCRYNLPESARLIYNSFAQFLVREKGYDKELLTVTPEDWDFWASHGTKMLTPEALEEEYGQKEWKHFLLDTGTACRSGKYYFYDNYFDLPGALLCARVVDSLTKQNSGQKPFDFWKDIVAGIQHNYKMSAFKENCGIYFPEIKRDPGRYLHTCPESVKKWLRQLKNAGKILMLITSSHSDYCRLLCRYILGNDFEDLFDIVITNALKPGFFSHLPSQRPFRTLENDEEQEALPSLDKPGWYSQGNAVHLYELLKKMTGQPEPKVVYFGDSMHSDIFPASHYSNWETVLILEELRGDRDGKPEDAEPLEKKGKYEGPKAKPLNALSKKWGSFFIDSVSGLENTKDSLVYTWSCKRISAYSTIAIPSIEAIAANPFLGIYPEKTPPLPSSLQHYLQSPRHESNLNVYQQMNG</sequence>
<evidence type="ECO:0000313" key="8">
    <source>
        <dbReference type="Ensembl" id="ENSSSCP00045020965.1"/>
    </source>
</evidence>
<dbReference type="PANTHER" id="PTHR12103:SF38">
    <property type="entry name" value="5'-NUCLEOTIDASE DOMAIN-CONTAINING PROTEIN 1"/>
    <property type="match status" value="1"/>
</dbReference>
<dbReference type="InterPro" id="IPR008380">
    <property type="entry name" value="HAD-SF_hydro_IG_5-nucl"/>
</dbReference>
<evidence type="ECO:0000256" key="1">
    <source>
        <dbReference type="ARBA" id="ARBA00009589"/>
    </source>
</evidence>
<evidence type="ECO:0000256" key="4">
    <source>
        <dbReference type="ARBA" id="ARBA00022842"/>
    </source>
</evidence>